<evidence type="ECO:0000313" key="3">
    <source>
        <dbReference type="Proteomes" id="UP001470230"/>
    </source>
</evidence>
<keyword evidence="1" id="KW-0472">Membrane</keyword>
<sequence>MIIAFLFSFSLSDNFPPLRYPKHGIFGWFSSLSAMKNNFNNKKILGFRSNTSEPDLSMIARDMAHYIKLHNLNISGRIAEAVDKYNPEKKKKNYPFLFSKNDCNQEYQNVYQLCRLTGVNLNLEEYGVPPEHVDILISNVIGYLPCGLFIIVLGSVTIIYYIIQLILGCFILKPSEHTKANVASIIFFYAGIALLVVSSVLYFCSFYGMNSLIHTLITLNSVVPRITSSLAFSLRSITSTGIPNALGPLIQIMEDIASKTHSYVNTTIDSFLRPTILMQTKMISTNESDLGVFSIYNSKIHPLAVEFYEQAKKYPKLENISKYFGTQDFSSYQDSMQDLLDKEYELASELPRLNSLFDYFNETLYPYKQYVSNLTYQEVQGTNKTVDQLITELEGKTIESFNGLLKLNENVKEKQAFYRFICAVFFIYGIVLVAALIFLAIMFMMHTRCSICVASTASIYAIIATILMFLVAVVFTGIGFADVELSNQLEPALDEFLTNIVGITIPEREIVFPQINITLYTNATYIGIINLSKIIFPVQMHNLEKFIKSSRDGGIADSLGLPSIADMNRYGDELGNFIIELGQSFSLPKIIVFILDGIGYLFNLIKYFPDSIDGFFNWEIPMTNTSNYLRGQIMEMDPAAMVELEPYLAQIDDYVDYMNSQYKIVLYQIYNEISDAFDKIDERLVDYIRSILNSLGNAVKHLLKNVYPILNTIVNEPIIGPYAIVRNFFCYDLASTSAYLSASATLMMFGLVVVCVLLWIRRKGMLPGDDLQIRRNKSNKLQTVGDENDRVDEV</sequence>
<reference evidence="2 3" key="1">
    <citation type="submission" date="2024-04" db="EMBL/GenBank/DDBJ databases">
        <title>Tritrichomonas musculus Genome.</title>
        <authorList>
            <person name="Alves-Ferreira E."/>
            <person name="Grigg M."/>
            <person name="Lorenzi H."/>
            <person name="Galac M."/>
        </authorList>
    </citation>
    <scope>NUCLEOTIDE SEQUENCE [LARGE SCALE GENOMIC DNA]</scope>
    <source>
        <strain evidence="2 3">EAF2021</strain>
    </source>
</reference>
<evidence type="ECO:0000313" key="2">
    <source>
        <dbReference type="EMBL" id="KAK8884236.1"/>
    </source>
</evidence>
<feature type="transmembrane region" description="Helical" evidence="1">
    <location>
        <begin position="457"/>
        <end position="481"/>
    </location>
</feature>
<feature type="transmembrane region" description="Helical" evidence="1">
    <location>
        <begin position="738"/>
        <end position="760"/>
    </location>
</feature>
<feature type="transmembrane region" description="Helical" evidence="1">
    <location>
        <begin position="416"/>
        <end position="445"/>
    </location>
</feature>
<proteinExistence type="predicted"/>
<evidence type="ECO:0000256" key="1">
    <source>
        <dbReference type="SAM" id="Phobius"/>
    </source>
</evidence>
<accession>A0ABR2JZT1</accession>
<protein>
    <submittedName>
        <fullName evidence="2">Uncharacterized protein</fullName>
    </submittedName>
</protein>
<keyword evidence="1" id="KW-0812">Transmembrane</keyword>
<dbReference type="Proteomes" id="UP001470230">
    <property type="component" value="Unassembled WGS sequence"/>
</dbReference>
<dbReference type="EMBL" id="JAPFFF010000008">
    <property type="protein sequence ID" value="KAK8884236.1"/>
    <property type="molecule type" value="Genomic_DNA"/>
</dbReference>
<name>A0ABR2JZT1_9EUKA</name>
<keyword evidence="3" id="KW-1185">Reference proteome</keyword>
<feature type="transmembrane region" description="Helical" evidence="1">
    <location>
        <begin position="184"/>
        <end position="209"/>
    </location>
</feature>
<comment type="caution">
    <text evidence="2">The sequence shown here is derived from an EMBL/GenBank/DDBJ whole genome shotgun (WGS) entry which is preliminary data.</text>
</comment>
<keyword evidence="1" id="KW-1133">Transmembrane helix</keyword>
<gene>
    <name evidence="2" type="ORF">M9Y10_043344</name>
</gene>
<feature type="transmembrane region" description="Helical" evidence="1">
    <location>
        <begin position="148"/>
        <end position="172"/>
    </location>
</feature>
<organism evidence="2 3">
    <name type="scientific">Tritrichomonas musculus</name>
    <dbReference type="NCBI Taxonomy" id="1915356"/>
    <lineage>
        <taxon>Eukaryota</taxon>
        <taxon>Metamonada</taxon>
        <taxon>Parabasalia</taxon>
        <taxon>Tritrichomonadida</taxon>
        <taxon>Tritrichomonadidae</taxon>
        <taxon>Tritrichomonas</taxon>
    </lineage>
</organism>